<feature type="region of interest" description="Disordered" evidence="1">
    <location>
        <begin position="200"/>
        <end position="245"/>
    </location>
</feature>
<dbReference type="PANTHER" id="PTHR31606:SF1">
    <property type="entry name" value="WW DOMAIN BINDING PROTEIN 2, ISOFORM E"/>
    <property type="match status" value="1"/>
</dbReference>
<reference evidence="2" key="1">
    <citation type="submission" date="2020-10" db="EMBL/GenBank/DDBJ databases">
        <authorList>
            <person name="Kusch S."/>
        </authorList>
    </citation>
    <scope>NUCLEOTIDE SEQUENCE</scope>
    <source>
        <strain evidence="2">SwB9</strain>
    </source>
</reference>
<comment type="caution">
    <text evidence="2">The sequence shown here is derived from an EMBL/GenBank/DDBJ whole genome shotgun (WGS) entry which is preliminary data.</text>
</comment>
<dbReference type="GO" id="GO:0031490">
    <property type="term" value="F:chromatin DNA binding"/>
    <property type="evidence" value="ECO:0007669"/>
    <property type="project" value="TreeGrafter"/>
</dbReference>
<evidence type="ECO:0000313" key="2">
    <source>
        <dbReference type="EMBL" id="CAD6439551.1"/>
    </source>
</evidence>
<dbReference type="Proteomes" id="UP000624404">
    <property type="component" value="Unassembled WGS sequence"/>
</dbReference>
<dbReference type="CDD" id="cd13214">
    <property type="entry name" value="PH-GRAM_WBP2"/>
    <property type="match status" value="1"/>
</dbReference>
<evidence type="ECO:0000313" key="3">
    <source>
        <dbReference type="Proteomes" id="UP000624404"/>
    </source>
</evidence>
<dbReference type="SUPFAM" id="SSF50729">
    <property type="entry name" value="PH domain-like"/>
    <property type="match status" value="1"/>
</dbReference>
<dbReference type="GO" id="GO:0005634">
    <property type="term" value="C:nucleus"/>
    <property type="evidence" value="ECO:0007669"/>
    <property type="project" value="TreeGrafter"/>
</dbReference>
<dbReference type="GO" id="GO:0003713">
    <property type="term" value="F:transcription coactivator activity"/>
    <property type="evidence" value="ECO:0007669"/>
    <property type="project" value="InterPro"/>
</dbReference>
<gene>
    <name evidence="2" type="ORF">SCLTRI_LOCUS271</name>
</gene>
<proteinExistence type="predicted"/>
<feature type="compositionally biased region" description="Polar residues" evidence="1">
    <location>
        <begin position="211"/>
        <end position="223"/>
    </location>
</feature>
<dbReference type="OrthoDB" id="1259151at2759"/>
<accession>A0A8H2VLG1</accession>
<protein>
    <submittedName>
        <fullName evidence="2">46701137-8b40-4aee-81aa-a797a97be62b</fullName>
    </submittedName>
</protein>
<dbReference type="AlphaFoldDB" id="A0A8H2VLG1"/>
<dbReference type="PANTHER" id="PTHR31606">
    <property type="entry name" value="WW DOMAIN BINDING PROTEIN 2, ISOFORM E"/>
    <property type="match status" value="1"/>
</dbReference>
<dbReference type="EMBL" id="CAJHIA010000002">
    <property type="protein sequence ID" value="CAD6439551.1"/>
    <property type="molecule type" value="Genomic_DNA"/>
</dbReference>
<evidence type="ECO:0000256" key="1">
    <source>
        <dbReference type="SAM" id="MobiDB-lite"/>
    </source>
</evidence>
<keyword evidence="3" id="KW-1185">Reference proteome</keyword>
<dbReference type="InterPro" id="IPR044852">
    <property type="entry name" value="WBP2-like"/>
</dbReference>
<sequence length="262" mass="28861">MYAFHQEQHLYALQMAQEAMLKSTREKSWVMTSNDAGFVKLPNERILYASPPRTSLQISTTATSAGAEPYSAKSDAGIVYISNQRIVYLPSSPTPELQSFSSPILNLQDSYVRAPFFGANYWTALCKPVPGGGIPPDCPSVELKMTFREGGAFDFHSCLEQIKERLYQAYSVAREHGGRGTSGVDLANMDLEQLPAYEPAREVTDEAPIVTQDSGVASTTRSSPRAETFTAPAEPPPDYEEAQAQAVSVDLDQRLREQAERQ</sequence>
<name>A0A8H2VLG1_9HELO</name>
<organism evidence="2 3">
    <name type="scientific">Sclerotinia trifoliorum</name>
    <dbReference type="NCBI Taxonomy" id="28548"/>
    <lineage>
        <taxon>Eukaryota</taxon>
        <taxon>Fungi</taxon>
        <taxon>Dikarya</taxon>
        <taxon>Ascomycota</taxon>
        <taxon>Pezizomycotina</taxon>
        <taxon>Leotiomycetes</taxon>
        <taxon>Helotiales</taxon>
        <taxon>Sclerotiniaceae</taxon>
        <taxon>Sclerotinia</taxon>
    </lineage>
</organism>